<evidence type="ECO:0008006" key="3">
    <source>
        <dbReference type="Google" id="ProtNLM"/>
    </source>
</evidence>
<dbReference type="STRING" id="67801.A0A1B0ASX7"/>
<proteinExistence type="predicted"/>
<evidence type="ECO:0000313" key="2">
    <source>
        <dbReference type="Proteomes" id="UP000092460"/>
    </source>
</evidence>
<sequence length="442" mass="51492">MEENALLTNITTIITKDILIDEANSQRKGIWHGNPIKNGYSTALKYPLLESNDDEDLEFFLKQQFSFECASKIEPTIVSVTNANSKFKKCGGIEENPRKRKFVPKSFNANVRIKDLDLLNEFDNMKFECFLHMNKMSFLKIFQFVRNLLNPTSLPFGVPPQTIFSLALWKLTTDEHFEEMSRRFQVSLLECESLVKQFWHIMSENYETYIRWPNSQLSQKLEVQGFQQHNRLKIFPQLFGVVTMKRLDIFLASEDSEIPVILQLVCNADQKVIDCFVELEQDYTFEDTPIGQILTMNENSMPKESYLIGNQCFPLKSYLIRPFSAPCSQREQKFNRLLDLALELAQDSLDIMAKRFNALYALEARDLQEVRKILETICSLHNLSIAIEDDYVDRKRQVVTFNWANDTKKLLNIQGSEQNPQGIQRRNELLEQTINDSLHHDS</sequence>
<accession>A0A1B0ASX7</accession>
<reference evidence="2" key="1">
    <citation type="submission" date="2015-01" db="EMBL/GenBank/DDBJ databases">
        <authorList>
            <person name="Aksoy S."/>
            <person name="Warren W."/>
            <person name="Wilson R.K."/>
        </authorList>
    </citation>
    <scope>NUCLEOTIDE SEQUENCE [LARGE SCALE GENOMIC DNA]</scope>
    <source>
        <strain evidence="2">IAEA</strain>
    </source>
</reference>
<reference evidence="1" key="2">
    <citation type="submission" date="2020-05" db="UniProtKB">
        <authorList>
            <consortium name="EnsemblMetazoa"/>
        </authorList>
    </citation>
    <scope>IDENTIFICATION</scope>
    <source>
        <strain evidence="1">IAEA</strain>
    </source>
</reference>
<protein>
    <recommendedName>
        <fullName evidence="3">DDE Tnp4 domain-containing protein</fullName>
    </recommendedName>
</protein>
<dbReference type="EMBL" id="JXJN01003037">
    <property type="status" value="NOT_ANNOTATED_CDS"/>
    <property type="molecule type" value="Genomic_DNA"/>
</dbReference>
<dbReference type="EnsemblMetazoa" id="GPPI007423-RA">
    <property type="protein sequence ID" value="GPPI007423-PA"/>
    <property type="gene ID" value="GPPI007423"/>
</dbReference>
<dbReference type="VEuPathDB" id="VectorBase:GPPI007423"/>
<dbReference type="Proteomes" id="UP000092460">
    <property type="component" value="Unassembled WGS sequence"/>
</dbReference>
<dbReference type="AlphaFoldDB" id="A0A1B0ASX7"/>
<keyword evidence="2" id="KW-1185">Reference proteome</keyword>
<organism evidence="1 2">
    <name type="scientific">Glossina palpalis gambiensis</name>
    <dbReference type="NCBI Taxonomy" id="67801"/>
    <lineage>
        <taxon>Eukaryota</taxon>
        <taxon>Metazoa</taxon>
        <taxon>Ecdysozoa</taxon>
        <taxon>Arthropoda</taxon>
        <taxon>Hexapoda</taxon>
        <taxon>Insecta</taxon>
        <taxon>Pterygota</taxon>
        <taxon>Neoptera</taxon>
        <taxon>Endopterygota</taxon>
        <taxon>Diptera</taxon>
        <taxon>Brachycera</taxon>
        <taxon>Muscomorpha</taxon>
        <taxon>Hippoboscoidea</taxon>
        <taxon>Glossinidae</taxon>
        <taxon>Glossina</taxon>
    </lineage>
</organism>
<name>A0A1B0ASX7_9MUSC</name>
<evidence type="ECO:0000313" key="1">
    <source>
        <dbReference type="EnsemblMetazoa" id="GPPI007423-PA"/>
    </source>
</evidence>